<dbReference type="Proteomes" id="UP000229730">
    <property type="component" value="Unassembled WGS sequence"/>
</dbReference>
<proteinExistence type="predicted"/>
<dbReference type="SUPFAM" id="SSF101898">
    <property type="entry name" value="NHL repeat"/>
    <property type="match status" value="1"/>
</dbReference>
<dbReference type="Pfam" id="PF06739">
    <property type="entry name" value="SBBP"/>
    <property type="match status" value="1"/>
</dbReference>
<comment type="caution">
    <text evidence="1">The sequence shown here is derived from an EMBL/GenBank/DDBJ whole genome shotgun (WGS) entry which is preliminary data.</text>
</comment>
<dbReference type="RefSeq" id="WP_099474003.1">
    <property type="nucleotide sequence ID" value="NZ_CP041025.1"/>
</dbReference>
<dbReference type="InterPro" id="IPR052918">
    <property type="entry name" value="Motility_Chemotaxis_Reg"/>
</dbReference>
<dbReference type="AlphaFoldDB" id="A0A2G4YPB3"/>
<evidence type="ECO:0000313" key="2">
    <source>
        <dbReference type="Proteomes" id="UP000229730"/>
    </source>
</evidence>
<accession>A0A2G4YPB3</accession>
<dbReference type="PANTHER" id="PTHR35580">
    <property type="entry name" value="CELL SURFACE GLYCOPROTEIN (S-LAYER PROTEIN)-LIKE PROTEIN"/>
    <property type="match status" value="1"/>
</dbReference>
<dbReference type="PANTHER" id="PTHR35580:SF1">
    <property type="entry name" value="PHYTASE-LIKE DOMAIN-CONTAINING PROTEIN"/>
    <property type="match status" value="1"/>
</dbReference>
<protein>
    <recommendedName>
        <fullName evidence="3">Regulatory protein FlaEY</fullName>
    </recommendedName>
</protein>
<reference evidence="1 2" key="1">
    <citation type="submission" date="2017-10" db="EMBL/GenBank/DDBJ databases">
        <title>Frigbacter circumglobatus gen. nov. sp. nov., isolated from sediment cultured in situ.</title>
        <authorList>
            <person name="Zhao Z."/>
        </authorList>
    </citation>
    <scope>NUCLEOTIDE SEQUENCE [LARGE SCALE GENOMIC DNA]</scope>
    <source>
        <strain evidence="1 2">ZYL</strain>
    </source>
</reference>
<evidence type="ECO:0000313" key="1">
    <source>
        <dbReference type="EMBL" id="PHZ84140.1"/>
    </source>
</evidence>
<dbReference type="InterPro" id="IPR010620">
    <property type="entry name" value="SBBP_repeat"/>
</dbReference>
<dbReference type="OrthoDB" id="7196243at2"/>
<sequence>MFGFNSNNTSTSSFTLINFDANLLGSYFNARTVTRTVSAIQNAPTRIERGPAVITPWDALAGSDRTLAAKYNALRGKTNFIDLNTDNVRQTRDKDERALFALYQALNNLKTVADYAKEESTPTAILAKLSDQFRGGLSQVQDYIRAAELDKLSLMFGKKEPRLQSDVSLGKNNYDIIGSALSVSSKTQVIPGLSGTEVFTVNLNTGTVNDDITIDLSQITEPITLSSLSSYINQQIISLTKLDTEGNEVSKYDSRFGVKEVSTGKFALMVDGISSEKVTLSAQITEPALYVTGSHKAVGSDSVETATLTKLRNLAAADPTTEFNTQIAGTNLNNFIPPSTDEDGETITAPAELFETKATASVVDSQGNVYVVGTTKGDFGTQINTSQNQDVFLSKQDAAGNVLWSRLLGASDEAEAFDLVIDGNDNVVIAGQVNGELVTSDTFSGLDSFISKFDSAGEELWTYQQDTIAKDQANSLAIDANGDVIVTGSISGRLDSTTTAGGGSDIYVTRLGGADGVIADLTQIGGTGSEYGEAVTIASDGNILIASREDGRAIIRKLDATDLTNELATYDLGNLAGGKIADIAVDDSGQVFITGTSYNGSLSGGTTTNAHSGSADGFLTKLTDNGASLTANWTHYLGSSGNDRLEGLTVHNGAVYLAGKTDGTLPGETKFGTTDGFAAKIDATTGTADWLRQFGGSTGYKGSSSLAFSATGSSVLTKLGLPTGLYNNRQTHDIDTQTSARTGDYFYISVNGGSQRKITLEADDTFADLATKVQRASFRYVKAVQIIGENGPELKIESQAGATIDISAGKGAQDALIKLGMEPTKILPSDKVYAIGEETLGTDPENLGGVFGLALLSGFSLRTKKEAEYVSGQIAAALETIERAYRSLTYDPVKADILKQAKIKKGTVPPHLLSQLNNYQDGLNRISALTGNYSGSLFI</sequence>
<keyword evidence="2" id="KW-1185">Reference proteome</keyword>
<gene>
    <name evidence="1" type="ORF">CRD36_13160</name>
</gene>
<name>A0A2G4YPB3_9PROT</name>
<dbReference type="EMBL" id="PDEM01000025">
    <property type="protein sequence ID" value="PHZ84140.1"/>
    <property type="molecule type" value="Genomic_DNA"/>
</dbReference>
<evidence type="ECO:0008006" key="3">
    <source>
        <dbReference type="Google" id="ProtNLM"/>
    </source>
</evidence>
<organism evidence="1 2">
    <name type="scientific">Paremcibacter congregatus</name>
    <dbReference type="NCBI Taxonomy" id="2043170"/>
    <lineage>
        <taxon>Bacteria</taxon>
        <taxon>Pseudomonadati</taxon>
        <taxon>Pseudomonadota</taxon>
        <taxon>Alphaproteobacteria</taxon>
        <taxon>Emcibacterales</taxon>
        <taxon>Emcibacteraceae</taxon>
        <taxon>Paremcibacter</taxon>
    </lineage>
</organism>
<dbReference type="InParanoid" id="A0A2G4YPB3"/>